<protein>
    <submittedName>
        <fullName evidence="3">WecB/TagA/CpsF family glycosyltransferase</fullName>
    </submittedName>
</protein>
<reference evidence="3 4" key="1">
    <citation type="submission" date="2023-10" db="EMBL/GenBank/DDBJ databases">
        <title>Two novel species belonging to the OM43/NOR5 clade.</title>
        <authorList>
            <person name="Park M."/>
        </authorList>
    </citation>
    <scope>NUCLEOTIDE SEQUENCE [LARGE SCALE GENOMIC DNA]</scope>
    <source>
        <strain evidence="3 4">IMCC45268</strain>
    </source>
</reference>
<dbReference type="PANTHER" id="PTHR34136">
    <property type="match status" value="1"/>
</dbReference>
<evidence type="ECO:0000313" key="3">
    <source>
        <dbReference type="EMBL" id="WOJ96925.1"/>
    </source>
</evidence>
<proteinExistence type="predicted"/>
<keyword evidence="4" id="KW-1185">Reference proteome</keyword>
<dbReference type="Proteomes" id="UP001626549">
    <property type="component" value="Chromosome"/>
</dbReference>
<evidence type="ECO:0000256" key="2">
    <source>
        <dbReference type="ARBA" id="ARBA00022679"/>
    </source>
</evidence>
<evidence type="ECO:0000313" key="4">
    <source>
        <dbReference type="Proteomes" id="UP001626549"/>
    </source>
</evidence>
<dbReference type="EMBL" id="CP136865">
    <property type="protein sequence ID" value="WOJ96925.1"/>
    <property type="molecule type" value="Genomic_DNA"/>
</dbReference>
<sequence length="249" mass="27014">MFKPNISQILGASVYLQSQADELSDAALAELFESGGFSVAINAEKVLANRRIPELNRALARADFPYLDGKPLALLARLAGHTNADTIDMPVRALQVAERFSLNVGLLGASAENVLRAQNNVKSRFPDIAVSFAIDGYKSDEELLQIITTQKADVVLLALGSPRQELLAFQARSAGFPGFVVPCGGALDILAGQKSRAPLWIHNAGLETPYRLLQDPSRLGRYQSLLPFIVRFPSALLQALLKSEALEEF</sequence>
<dbReference type="NCBIfam" id="TIGR00696">
    <property type="entry name" value="wecG_tagA_cpsF"/>
    <property type="match status" value="1"/>
</dbReference>
<dbReference type="Pfam" id="PF03808">
    <property type="entry name" value="Glyco_tran_WecG"/>
    <property type="match status" value="1"/>
</dbReference>
<dbReference type="CDD" id="cd06533">
    <property type="entry name" value="Glyco_transf_WecG_TagA"/>
    <property type="match status" value="1"/>
</dbReference>
<keyword evidence="2" id="KW-0808">Transferase</keyword>
<accession>A0ABZ0ICT8</accession>
<dbReference type="RefSeq" id="WP_407327612.1">
    <property type="nucleotide sequence ID" value="NZ_CP136865.1"/>
</dbReference>
<dbReference type="InterPro" id="IPR004629">
    <property type="entry name" value="WecG_TagA_CpsF"/>
</dbReference>
<keyword evidence="1" id="KW-0328">Glycosyltransferase</keyword>
<gene>
    <name evidence="3" type="ORF">R0137_17035</name>
</gene>
<name>A0ABZ0ICT8_9GAMM</name>
<organism evidence="3 4">
    <name type="scientific">Congregibacter brevis</name>
    <dbReference type="NCBI Taxonomy" id="3081201"/>
    <lineage>
        <taxon>Bacteria</taxon>
        <taxon>Pseudomonadati</taxon>
        <taxon>Pseudomonadota</taxon>
        <taxon>Gammaproteobacteria</taxon>
        <taxon>Cellvibrionales</taxon>
        <taxon>Halieaceae</taxon>
        <taxon>Congregibacter</taxon>
    </lineage>
</organism>
<dbReference type="PANTHER" id="PTHR34136:SF1">
    <property type="entry name" value="UDP-N-ACETYL-D-MANNOSAMINURONIC ACID TRANSFERASE"/>
    <property type="match status" value="1"/>
</dbReference>
<evidence type="ECO:0000256" key="1">
    <source>
        <dbReference type="ARBA" id="ARBA00022676"/>
    </source>
</evidence>